<dbReference type="AlphaFoldDB" id="A0AAW1YNR9"/>
<evidence type="ECO:0000313" key="5">
    <source>
        <dbReference type="Proteomes" id="UP001457282"/>
    </source>
</evidence>
<dbReference type="InterPro" id="IPR002110">
    <property type="entry name" value="Ankyrin_rpt"/>
</dbReference>
<dbReference type="PROSITE" id="PS50297">
    <property type="entry name" value="ANK_REP_REGION"/>
    <property type="match status" value="2"/>
</dbReference>
<dbReference type="Gene3D" id="1.25.40.20">
    <property type="entry name" value="Ankyrin repeat-containing domain"/>
    <property type="match status" value="1"/>
</dbReference>
<comment type="caution">
    <text evidence="4">The sequence shown here is derived from an EMBL/GenBank/DDBJ whole genome shotgun (WGS) entry which is preliminary data.</text>
</comment>
<dbReference type="Pfam" id="PF12796">
    <property type="entry name" value="Ank_2"/>
    <property type="match status" value="1"/>
</dbReference>
<feature type="repeat" description="ANK" evidence="3">
    <location>
        <begin position="55"/>
        <end position="78"/>
    </location>
</feature>
<keyword evidence="5" id="KW-1185">Reference proteome</keyword>
<dbReference type="GO" id="GO:0005886">
    <property type="term" value="C:plasma membrane"/>
    <property type="evidence" value="ECO:0007669"/>
    <property type="project" value="TreeGrafter"/>
</dbReference>
<dbReference type="EMBL" id="JBEDUW010000001">
    <property type="protein sequence ID" value="KAK9950352.1"/>
    <property type="molecule type" value="Genomic_DNA"/>
</dbReference>
<organism evidence="4 5">
    <name type="scientific">Rubus argutus</name>
    <name type="common">Southern blackberry</name>
    <dbReference type="NCBI Taxonomy" id="59490"/>
    <lineage>
        <taxon>Eukaryota</taxon>
        <taxon>Viridiplantae</taxon>
        <taxon>Streptophyta</taxon>
        <taxon>Embryophyta</taxon>
        <taxon>Tracheophyta</taxon>
        <taxon>Spermatophyta</taxon>
        <taxon>Magnoliopsida</taxon>
        <taxon>eudicotyledons</taxon>
        <taxon>Gunneridae</taxon>
        <taxon>Pentapetalae</taxon>
        <taxon>rosids</taxon>
        <taxon>fabids</taxon>
        <taxon>Rosales</taxon>
        <taxon>Rosaceae</taxon>
        <taxon>Rosoideae</taxon>
        <taxon>Rosoideae incertae sedis</taxon>
        <taxon>Rubus</taxon>
    </lineage>
</organism>
<keyword evidence="1" id="KW-0677">Repeat</keyword>
<dbReference type="Proteomes" id="UP001457282">
    <property type="component" value="Unassembled WGS sequence"/>
</dbReference>
<evidence type="ECO:0000256" key="3">
    <source>
        <dbReference type="PROSITE-ProRule" id="PRU00023"/>
    </source>
</evidence>
<feature type="repeat" description="ANK" evidence="3">
    <location>
        <begin position="20"/>
        <end position="41"/>
    </location>
</feature>
<accession>A0AAW1YNR9</accession>
<proteinExistence type="predicted"/>
<gene>
    <name evidence="4" type="ORF">M0R45_005846</name>
</gene>
<sequence length="180" mass="20242">MTGKLLEKAHDSLTKATDNQGWTPLHFAALIGNTPIVIQLLDCDKSVAYLRDKNDKKTALHIAASKGHKRVMKELISRCPDCCELVDRKGRNILHYVVENKRFGLEYIIQEHPWLSNILLNGKDNDGNTPLHLLAVSLSIPSHLLLDDRVDFMALNNKKQNTSDIILADDTFSMMMPGQV</sequence>
<dbReference type="SMART" id="SM00248">
    <property type="entry name" value="ANK"/>
    <property type="match status" value="4"/>
</dbReference>
<dbReference type="PANTHER" id="PTHR24186:SF53">
    <property type="entry name" value="PGG DOMAIN-CONTAINING PROTEIN"/>
    <property type="match status" value="1"/>
</dbReference>
<evidence type="ECO:0000313" key="4">
    <source>
        <dbReference type="EMBL" id="KAK9950352.1"/>
    </source>
</evidence>
<dbReference type="PANTHER" id="PTHR24186">
    <property type="entry name" value="PROTEIN PHOSPHATASE 1 REGULATORY SUBUNIT"/>
    <property type="match status" value="1"/>
</dbReference>
<protein>
    <submittedName>
        <fullName evidence="4">Uncharacterized protein</fullName>
    </submittedName>
</protein>
<keyword evidence="2 3" id="KW-0040">ANK repeat</keyword>
<evidence type="ECO:0000256" key="1">
    <source>
        <dbReference type="ARBA" id="ARBA00022737"/>
    </source>
</evidence>
<evidence type="ECO:0000256" key="2">
    <source>
        <dbReference type="ARBA" id="ARBA00023043"/>
    </source>
</evidence>
<reference evidence="4 5" key="1">
    <citation type="journal article" date="2023" name="G3 (Bethesda)">
        <title>A chromosome-length genome assembly and annotation of blackberry (Rubus argutus, cv. 'Hillquist').</title>
        <authorList>
            <person name="Bruna T."/>
            <person name="Aryal R."/>
            <person name="Dudchenko O."/>
            <person name="Sargent D.J."/>
            <person name="Mead D."/>
            <person name="Buti M."/>
            <person name="Cavallini A."/>
            <person name="Hytonen T."/>
            <person name="Andres J."/>
            <person name="Pham M."/>
            <person name="Weisz D."/>
            <person name="Mascagni F."/>
            <person name="Usai G."/>
            <person name="Natali L."/>
            <person name="Bassil N."/>
            <person name="Fernandez G.E."/>
            <person name="Lomsadze A."/>
            <person name="Armour M."/>
            <person name="Olukolu B."/>
            <person name="Poorten T."/>
            <person name="Britton C."/>
            <person name="Davik J."/>
            <person name="Ashrafi H."/>
            <person name="Aiden E.L."/>
            <person name="Borodovsky M."/>
            <person name="Worthington M."/>
        </authorList>
    </citation>
    <scope>NUCLEOTIDE SEQUENCE [LARGE SCALE GENOMIC DNA]</scope>
    <source>
        <strain evidence="4">PI 553951</strain>
    </source>
</reference>
<name>A0AAW1YNR9_RUBAR</name>
<dbReference type="PROSITE" id="PS50088">
    <property type="entry name" value="ANK_REPEAT"/>
    <property type="match status" value="2"/>
</dbReference>
<dbReference type="SUPFAM" id="SSF48403">
    <property type="entry name" value="Ankyrin repeat"/>
    <property type="match status" value="1"/>
</dbReference>
<dbReference type="InterPro" id="IPR036770">
    <property type="entry name" value="Ankyrin_rpt-contain_sf"/>
</dbReference>